<accession>A0A067PZ38</accession>
<dbReference type="Proteomes" id="UP000027265">
    <property type="component" value="Unassembled WGS sequence"/>
</dbReference>
<dbReference type="AlphaFoldDB" id="A0A067PZ38"/>
<evidence type="ECO:0000313" key="1">
    <source>
        <dbReference type="EMBL" id="KDQ60093.1"/>
    </source>
</evidence>
<organism evidence="1 2">
    <name type="scientific">Jaapia argillacea MUCL 33604</name>
    <dbReference type="NCBI Taxonomy" id="933084"/>
    <lineage>
        <taxon>Eukaryota</taxon>
        <taxon>Fungi</taxon>
        <taxon>Dikarya</taxon>
        <taxon>Basidiomycota</taxon>
        <taxon>Agaricomycotina</taxon>
        <taxon>Agaricomycetes</taxon>
        <taxon>Agaricomycetidae</taxon>
        <taxon>Jaapiales</taxon>
        <taxon>Jaapiaceae</taxon>
        <taxon>Jaapia</taxon>
    </lineage>
</organism>
<dbReference type="InParanoid" id="A0A067PZ38"/>
<sequence>MIISIPFYYCQNSAYFLKGLRVAQVKVIFALPHQLSIADHPQYLAYIEWFTPFQSFHPVLGMYSVSRSTQNHRQNIEVVSLSQIIRSCHLLPKFGTLVNKTWHSDTILDDAPGFYLNVWLDLFTFFLLQCSQMII</sequence>
<keyword evidence="2" id="KW-1185">Reference proteome</keyword>
<dbReference type="HOGENOM" id="CLU_155374_0_0_1"/>
<gene>
    <name evidence="1" type="ORF">JAAARDRAFT_125881</name>
</gene>
<dbReference type="OrthoDB" id="3244185at2759"/>
<name>A0A067PZ38_9AGAM</name>
<protein>
    <submittedName>
        <fullName evidence="1">Uncharacterized protein</fullName>
    </submittedName>
</protein>
<proteinExistence type="predicted"/>
<evidence type="ECO:0000313" key="2">
    <source>
        <dbReference type="Proteomes" id="UP000027265"/>
    </source>
</evidence>
<dbReference type="EMBL" id="KL197714">
    <property type="protein sequence ID" value="KDQ60093.1"/>
    <property type="molecule type" value="Genomic_DNA"/>
</dbReference>
<reference evidence="2" key="1">
    <citation type="journal article" date="2014" name="Proc. Natl. Acad. Sci. U.S.A.">
        <title>Extensive sampling of basidiomycete genomes demonstrates inadequacy of the white-rot/brown-rot paradigm for wood decay fungi.</title>
        <authorList>
            <person name="Riley R."/>
            <person name="Salamov A.A."/>
            <person name="Brown D.W."/>
            <person name="Nagy L.G."/>
            <person name="Floudas D."/>
            <person name="Held B.W."/>
            <person name="Levasseur A."/>
            <person name="Lombard V."/>
            <person name="Morin E."/>
            <person name="Otillar R."/>
            <person name="Lindquist E.A."/>
            <person name="Sun H."/>
            <person name="LaButti K.M."/>
            <person name="Schmutz J."/>
            <person name="Jabbour D."/>
            <person name="Luo H."/>
            <person name="Baker S.E."/>
            <person name="Pisabarro A.G."/>
            <person name="Walton J.D."/>
            <person name="Blanchette R.A."/>
            <person name="Henrissat B."/>
            <person name="Martin F."/>
            <person name="Cullen D."/>
            <person name="Hibbett D.S."/>
            <person name="Grigoriev I.V."/>
        </authorList>
    </citation>
    <scope>NUCLEOTIDE SEQUENCE [LARGE SCALE GENOMIC DNA]</scope>
    <source>
        <strain evidence="2">MUCL 33604</strain>
    </source>
</reference>